<dbReference type="GO" id="GO:0051539">
    <property type="term" value="F:4 iron, 4 sulfur cluster binding"/>
    <property type="evidence" value="ECO:0007669"/>
    <property type="project" value="UniProtKB-UniRule"/>
</dbReference>
<dbReference type="InterPro" id="IPR029119">
    <property type="entry name" value="MutY_C"/>
</dbReference>
<feature type="domain" description="HhH-GPD" evidence="15">
    <location>
        <begin position="37"/>
        <end position="198"/>
    </location>
</feature>
<keyword evidence="9" id="KW-0378">Hydrolase</keyword>
<dbReference type="Pfam" id="PF14815">
    <property type="entry name" value="NUDIX_4"/>
    <property type="match status" value="1"/>
</dbReference>
<evidence type="ECO:0000256" key="7">
    <source>
        <dbReference type="ARBA" id="ARBA00022723"/>
    </source>
</evidence>
<evidence type="ECO:0000256" key="8">
    <source>
        <dbReference type="ARBA" id="ARBA00022763"/>
    </source>
</evidence>
<keyword evidence="7" id="KW-0479">Metal-binding</keyword>
<proteinExistence type="inferred from homology"/>
<evidence type="ECO:0000256" key="5">
    <source>
        <dbReference type="ARBA" id="ARBA00022023"/>
    </source>
</evidence>
<evidence type="ECO:0000256" key="4">
    <source>
        <dbReference type="ARBA" id="ARBA00012045"/>
    </source>
</evidence>
<dbReference type="Gene3D" id="3.90.79.10">
    <property type="entry name" value="Nucleoside Triphosphate Pyrophosphohydrolase"/>
    <property type="match status" value="1"/>
</dbReference>
<keyword evidence="11" id="KW-0411">Iron-sulfur</keyword>
<comment type="cofactor">
    <cofactor evidence="14">
        <name>[4Fe-4S] cluster</name>
        <dbReference type="ChEBI" id="CHEBI:49883"/>
    </cofactor>
    <text evidence="14">Binds 1 [4Fe-4S] cluster.</text>
</comment>
<dbReference type="EC" id="3.2.2.31" evidence="4 14"/>
<dbReference type="GO" id="GO:0034039">
    <property type="term" value="F:8-oxo-7,8-dihydroguanine DNA N-glycosylase activity"/>
    <property type="evidence" value="ECO:0007669"/>
    <property type="project" value="TreeGrafter"/>
</dbReference>
<evidence type="ECO:0000256" key="11">
    <source>
        <dbReference type="ARBA" id="ARBA00023014"/>
    </source>
</evidence>
<dbReference type="InterPro" id="IPR044298">
    <property type="entry name" value="MIG/MutY"/>
</dbReference>
<dbReference type="InterPro" id="IPR023170">
    <property type="entry name" value="HhH_base_excis_C"/>
</dbReference>
<dbReference type="InterPro" id="IPR015797">
    <property type="entry name" value="NUDIX_hydrolase-like_dom_sf"/>
</dbReference>
<dbReference type="CDD" id="cd03431">
    <property type="entry name" value="NUDIX_DNA_Glycosylase_C-MutY"/>
    <property type="match status" value="1"/>
</dbReference>
<dbReference type="GO" id="GO:0006298">
    <property type="term" value="P:mismatch repair"/>
    <property type="evidence" value="ECO:0007669"/>
    <property type="project" value="TreeGrafter"/>
</dbReference>
<dbReference type="GO" id="GO:0032357">
    <property type="term" value="F:oxidized purine DNA binding"/>
    <property type="evidence" value="ECO:0007669"/>
    <property type="project" value="TreeGrafter"/>
</dbReference>
<dbReference type="SUPFAM" id="SSF55811">
    <property type="entry name" value="Nudix"/>
    <property type="match status" value="1"/>
</dbReference>
<comment type="catalytic activity">
    <reaction evidence="1 14">
        <text>Hydrolyzes free adenine bases from 7,8-dihydro-8-oxoguanine:adenine mismatched double-stranded DNA, leaving an apurinic site.</text>
        <dbReference type="EC" id="3.2.2.31"/>
    </reaction>
</comment>
<organism evidence="16 17">
    <name type="scientific">Nitrosospira briensis</name>
    <dbReference type="NCBI Taxonomy" id="35799"/>
    <lineage>
        <taxon>Bacteria</taxon>
        <taxon>Pseudomonadati</taxon>
        <taxon>Pseudomonadota</taxon>
        <taxon>Betaproteobacteria</taxon>
        <taxon>Nitrosomonadales</taxon>
        <taxon>Nitrosomonadaceae</taxon>
        <taxon>Nitrosospira</taxon>
    </lineage>
</organism>
<evidence type="ECO:0000256" key="1">
    <source>
        <dbReference type="ARBA" id="ARBA00000843"/>
    </source>
</evidence>
<dbReference type="FunFam" id="1.10.340.30:FF:000002">
    <property type="entry name" value="Adenine DNA glycosylase"/>
    <property type="match status" value="1"/>
</dbReference>
<dbReference type="PANTHER" id="PTHR42944">
    <property type="entry name" value="ADENINE DNA GLYCOSYLASE"/>
    <property type="match status" value="1"/>
</dbReference>
<dbReference type="PROSITE" id="PS00764">
    <property type="entry name" value="ENDONUCLEASE_III_1"/>
    <property type="match status" value="1"/>
</dbReference>
<dbReference type="InterPro" id="IPR011257">
    <property type="entry name" value="DNA_glycosylase"/>
</dbReference>
<dbReference type="InterPro" id="IPR004035">
    <property type="entry name" value="Endouclease-III_FeS-bd_BS"/>
</dbReference>
<evidence type="ECO:0000256" key="12">
    <source>
        <dbReference type="ARBA" id="ARBA00023204"/>
    </source>
</evidence>
<evidence type="ECO:0000259" key="15">
    <source>
        <dbReference type="SMART" id="SM00478"/>
    </source>
</evidence>
<dbReference type="AlphaFoldDB" id="A0A1I5E829"/>
<dbReference type="CDD" id="cd00056">
    <property type="entry name" value="ENDO3c"/>
    <property type="match status" value="1"/>
</dbReference>
<dbReference type="GO" id="GO:0000701">
    <property type="term" value="F:purine-specific mismatch base pair DNA N-glycosylase activity"/>
    <property type="evidence" value="ECO:0007669"/>
    <property type="project" value="UniProtKB-EC"/>
</dbReference>
<dbReference type="Pfam" id="PF00730">
    <property type="entry name" value="HhH-GPD"/>
    <property type="match status" value="1"/>
</dbReference>
<evidence type="ECO:0000313" key="17">
    <source>
        <dbReference type="Proteomes" id="UP000183107"/>
    </source>
</evidence>
<accession>A0A1I5E829</accession>
<keyword evidence="6" id="KW-0004">4Fe-4S</keyword>
<evidence type="ECO:0000256" key="14">
    <source>
        <dbReference type="RuleBase" id="RU365096"/>
    </source>
</evidence>
<sequence>MNSFSAKLISWQKQHGRHDLPWQNTRDPYAIWLSEIMLQQTQVGTVIPYYQRFLQRFPDVTTLALAPLDDVLAQWSGLGYYSRGRNLHRAARVIVGDHQGRFPGNEEIIRQLPGIGRSTAAAIAVFAYGERRAILDGNVKRVFARCFGIDGYPGEKRNETLLWRKAEELLPPPSGTGENQIDGGIEAYTQALMDLGATVCTRGKPKCPICPLQADCIALRENRTGKLPVPRPRKLLPEKETVLLLLMRQGMILLEKRPASGVWGSLWCLPEMPVSAISTDYCTQRFGMNVQPLAQMQPFDHTFTHFRLRIHPQPLQVASSSCVTGGKGQERVESRWITPDEALKVAIPSPVRKLLIQYGGAQPFG</sequence>
<dbReference type="GO" id="GO:0046872">
    <property type="term" value="F:metal ion binding"/>
    <property type="evidence" value="ECO:0007669"/>
    <property type="project" value="UniProtKB-UniRule"/>
</dbReference>
<dbReference type="InterPro" id="IPR004036">
    <property type="entry name" value="Endonuclease-III-like_CS2"/>
</dbReference>
<dbReference type="SMART" id="SM00478">
    <property type="entry name" value="ENDO3c"/>
    <property type="match status" value="1"/>
</dbReference>
<dbReference type="InterPro" id="IPR003265">
    <property type="entry name" value="HhH-GPD_domain"/>
</dbReference>
<dbReference type="Gene3D" id="1.10.340.30">
    <property type="entry name" value="Hypothetical protein, domain 2"/>
    <property type="match status" value="1"/>
</dbReference>
<evidence type="ECO:0000256" key="3">
    <source>
        <dbReference type="ARBA" id="ARBA00008343"/>
    </source>
</evidence>
<reference evidence="17" key="1">
    <citation type="submission" date="2016-10" db="EMBL/GenBank/DDBJ databases">
        <authorList>
            <person name="Varghese N."/>
        </authorList>
    </citation>
    <scope>NUCLEOTIDE SEQUENCE [LARGE SCALE GENOMIC DNA]</scope>
    <source>
        <strain evidence="17">Nsp8</strain>
    </source>
</reference>
<evidence type="ECO:0000256" key="6">
    <source>
        <dbReference type="ARBA" id="ARBA00022485"/>
    </source>
</evidence>
<evidence type="ECO:0000256" key="2">
    <source>
        <dbReference type="ARBA" id="ARBA00002933"/>
    </source>
</evidence>
<dbReference type="NCBIfam" id="TIGR01084">
    <property type="entry name" value="mutY"/>
    <property type="match status" value="1"/>
</dbReference>
<dbReference type="RefSeq" id="WP_074797981.1">
    <property type="nucleotide sequence ID" value="NZ_FOVJ01000007.1"/>
</dbReference>
<protein>
    <recommendedName>
        <fullName evidence="5 14">Adenine DNA glycosylase</fullName>
        <ecNumber evidence="4 14">3.2.2.31</ecNumber>
    </recommendedName>
</protein>
<evidence type="ECO:0000256" key="13">
    <source>
        <dbReference type="ARBA" id="ARBA00023295"/>
    </source>
</evidence>
<keyword evidence="12" id="KW-0234">DNA repair</keyword>
<comment type="similarity">
    <text evidence="3 14">Belongs to the Nth/MutY family.</text>
</comment>
<dbReference type="SUPFAM" id="SSF48150">
    <property type="entry name" value="DNA-glycosylase"/>
    <property type="match status" value="1"/>
</dbReference>
<dbReference type="PANTHER" id="PTHR42944:SF1">
    <property type="entry name" value="ADENINE DNA GLYCOSYLASE"/>
    <property type="match status" value="1"/>
</dbReference>
<dbReference type="PROSITE" id="PS01155">
    <property type="entry name" value="ENDONUCLEASE_III_2"/>
    <property type="match status" value="1"/>
</dbReference>
<evidence type="ECO:0000313" key="16">
    <source>
        <dbReference type="EMBL" id="SFO07493.1"/>
    </source>
</evidence>
<keyword evidence="13 14" id="KW-0326">Glycosidase</keyword>
<dbReference type="Proteomes" id="UP000183107">
    <property type="component" value="Unassembled WGS sequence"/>
</dbReference>
<dbReference type="EMBL" id="FOVJ01000007">
    <property type="protein sequence ID" value="SFO07493.1"/>
    <property type="molecule type" value="Genomic_DNA"/>
</dbReference>
<dbReference type="GO" id="GO:0035485">
    <property type="term" value="F:adenine/guanine mispair binding"/>
    <property type="evidence" value="ECO:0007669"/>
    <property type="project" value="TreeGrafter"/>
</dbReference>
<dbReference type="GO" id="GO:0006284">
    <property type="term" value="P:base-excision repair"/>
    <property type="evidence" value="ECO:0007669"/>
    <property type="project" value="UniProtKB-UniRule"/>
</dbReference>
<name>A0A1I5E829_9PROT</name>
<evidence type="ECO:0000256" key="9">
    <source>
        <dbReference type="ARBA" id="ARBA00022801"/>
    </source>
</evidence>
<keyword evidence="10 14" id="KW-0408">Iron</keyword>
<dbReference type="Gene3D" id="1.10.1670.10">
    <property type="entry name" value="Helix-hairpin-Helix base-excision DNA repair enzymes (C-terminal)"/>
    <property type="match status" value="1"/>
</dbReference>
<keyword evidence="17" id="KW-1185">Reference proteome</keyword>
<keyword evidence="8 14" id="KW-0227">DNA damage</keyword>
<evidence type="ECO:0000256" key="10">
    <source>
        <dbReference type="ARBA" id="ARBA00023004"/>
    </source>
</evidence>
<comment type="function">
    <text evidence="2">Adenine glycosylase active on G-A mispairs. MutY also corrects error-prone DNA synthesis past GO lesions which are due to the oxidatively damaged form of guanine: 7,8-dihydro-8-oxoguanine (8-oxo-dGTP).</text>
</comment>
<dbReference type="InterPro" id="IPR005760">
    <property type="entry name" value="A/G_AdeGlyc_MutY"/>
</dbReference>
<gene>
    <name evidence="16" type="ORF">SAMN05216386_2536</name>
</gene>